<dbReference type="Pfam" id="PF07486">
    <property type="entry name" value="Hydrolase_2"/>
    <property type="match status" value="1"/>
</dbReference>
<proteinExistence type="predicted"/>
<protein>
    <submittedName>
        <fullName evidence="2">Cell wall hydrolyses involved in spore germination</fullName>
    </submittedName>
</protein>
<evidence type="ECO:0000313" key="2">
    <source>
        <dbReference type="EMBL" id="AEB09558.1"/>
    </source>
</evidence>
<reference evidence="2 3" key="1">
    <citation type="journal article" date="2011" name="Stand. Genomic Sci.">
        <title>Complete genome sequence of the acetate-degrading sulfate reducer Desulfobacca acetoxidans type strain (ASRB2).</title>
        <authorList>
            <person name="Goker M."/>
            <person name="Teshima H."/>
            <person name="Lapidus A."/>
            <person name="Nolan M."/>
            <person name="Lucas S."/>
            <person name="Hammon N."/>
            <person name="Deshpande S."/>
            <person name="Cheng J.F."/>
            <person name="Tapia R."/>
            <person name="Han C."/>
            <person name="Goodwin L."/>
            <person name="Pitluck S."/>
            <person name="Huntemann M."/>
            <person name="Liolios K."/>
            <person name="Ivanova N."/>
            <person name="Pagani I."/>
            <person name="Mavromatis K."/>
            <person name="Ovchinikova G."/>
            <person name="Pati A."/>
            <person name="Chen A."/>
            <person name="Palaniappan K."/>
            <person name="Land M."/>
            <person name="Hauser L."/>
            <person name="Brambilla E.M."/>
            <person name="Rohde M."/>
            <person name="Spring S."/>
            <person name="Detter J.C."/>
            <person name="Woyke T."/>
            <person name="Bristow J."/>
            <person name="Eisen J.A."/>
            <person name="Markowitz V."/>
            <person name="Hugenholtz P."/>
            <person name="Kyrpides N.C."/>
            <person name="Klenk H.P."/>
        </authorList>
    </citation>
    <scope>NUCLEOTIDE SEQUENCE [LARGE SCALE GENOMIC DNA]</scope>
    <source>
        <strain evidence="3">ATCC 700848 / DSM 11109 / ASRB2</strain>
    </source>
</reference>
<dbReference type="eggNOG" id="COG3773">
    <property type="taxonomic scope" value="Bacteria"/>
</dbReference>
<organism evidence="2 3">
    <name type="scientific">Desulfobacca acetoxidans (strain ATCC 700848 / DSM 11109 / ASRB2)</name>
    <dbReference type="NCBI Taxonomy" id="880072"/>
    <lineage>
        <taxon>Bacteria</taxon>
        <taxon>Pseudomonadati</taxon>
        <taxon>Thermodesulfobacteriota</taxon>
        <taxon>Desulfobaccia</taxon>
        <taxon>Desulfobaccales</taxon>
        <taxon>Desulfobaccaceae</taxon>
        <taxon>Desulfobacca</taxon>
    </lineage>
</organism>
<dbReference type="AlphaFoldDB" id="F2NCY4"/>
<accession>F2NCY4</accession>
<feature type="domain" description="Cell wall hydrolase SleB" evidence="1">
    <location>
        <begin position="41"/>
        <end position="139"/>
    </location>
</feature>
<evidence type="ECO:0000313" key="3">
    <source>
        <dbReference type="Proteomes" id="UP000000483"/>
    </source>
</evidence>
<dbReference type="InterPro" id="IPR011105">
    <property type="entry name" value="Cell_wall_hydrolase_SleB"/>
</dbReference>
<evidence type="ECO:0000259" key="1">
    <source>
        <dbReference type="Pfam" id="PF07486"/>
    </source>
</evidence>
<dbReference type="Gene3D" id="1.10.10.2520">
    <property type="entry name" value="Cell wall hydrolase SleB, domain 1"/>
    <property type="match status" value="1"/>
</dbReference>
<gene>
    <name evidence="2" type="ordered locus">Desac_1717</name>
</gene>
<dbReference type="KEGG" id="dao:Desac_1717"/>
<name>F2NCY4_DESAR</name>
<dbReference type="HOGENOM" id="CLU_086663_2_2_7"/>
<dbReference type="STRING" id="880072.Desac_1717"/>
<dbReference type="EMBL" id="CP002629">
    <property type="protein sequence ID" value="AEB09558.1"/>
    <property type="molecule type" value="Genomic_DNA"/>
</dbReference>
<dbReference type="OrthoDB" id="9785345at2"/>
<dbReference type="Proteomes" id="UP000000483">
    <property type="component" value="Chromosome"/>
</dbReference>
<dbReference type="GO" id="GO:0016787">
    <property type="term" value="F:hydrolase activity"/>
    <property type="evidence" value="ECO:0007669"/>
    <property type="project" value="InterPro"/>
</dbReference>
<keyword evidence="3" id="KW-1185">Reference proteome</keyword>
<dbReference type="RefSeq" id="WP_013706668.1">
    <property type="nucleotide sequence ID" value="NC_015388.1"/>
</dbReference>
<dbReference type="InterPro" id="IPR042047">
    <property type="entry name" value="SleB_dom1"/>
</dbReference>
<reference evidence="3" key="2">
    <citation type="submission" date="2011-03" db="EMBL/GenBank/DDBJ databases">
        <title>The complete genome of Desulfobacca acetoxidans DSM 11109.</title>
        <authorList>
            <consortium name="US DOE Joint Genome Institute (JGI-PGF)"/>
            <person name="Lucas S."/>
            <person name="Copeland A."/>
            <person name="Lapidus A."/>
            <person name="Bruce D."/>
            <person name="Goodwin L."/>
            <person name="Pitluck S."/>
            <person name="Peters L."/>
            <person name="Kyrpides N."/>
            <person name="Mavromatis K."/>
            <person name="Ivanova N."/>
            <person name="Ovchinnikova G."/>
            <person name="Teshima H."/>
            <person name="Detter J.C."/>
            <person name="Han C."/>
            <person name="Land M."/>
            <person name="Hauser L."/>
            <person name="Markowitz V."/>
            <person name="Cheng J.-F."/>
            <person name="Hugenholtz P."/>
            <person name="Woyke T."/>
            <person name="Wu D."/>
            <person name="Spring S."/>
            <person name="Schueler E."/>
            <person name="Brambilla E."/>
            <person name="Klenk H.-P."/>
            <person name="Eisen J.A."/>
        </authorList>
    </citation>
    <scope>NUCLEOTIDE SEQUENCE [LARGE SCALE GENOMIC DNA]</scope>
    <source>
        <strain evidence="3">ATCC 700848 / DSM 11109 / ASRB2</strain>
    </source>
</reference>
<sequence length="158" mass="18101">MPTPTELLPDPNKDFAEHSDLQLLAMALFGEARGVPKPTRQGIGHVMINRALHPGWWGRSLKEVILKPWQFSCFNQNDPNYRKLRSPLQYKTAEVWDNCCRDAIEVMARVNQPNLSDPVRGANHYYDTSIPSPNWADESKFVLALPARSGHEVRFYKL</sequence>